<evidence type="ECO:0000256" key="1">
    <source>
        <dbReference type="ARBA" id="ARBA00004196"/>
    </source>
</evidence>
<dbReference type="SUPFAM" id="SSF53822">
    <property type="entry name" value="Periplasmic binding protein-like I"/>
    <property type="match status" value="1"/>
</dbReference>
<evidence type="ECO:0000256" key="2">
    <source>
        <dbReference type="ARBA" id="ARBA00007639"/>
    </source>
</evidence>
<organism evidence="6 7">
    <name type="scientific">Streptomyces corynorhini</name>
    <dbReference type="NCBI Taxonomy" id="2282652"/>
    <lineage>
        <taxon>Bacteria</taxon>
        <taxon>Bacillati</taxon>
        <taxon>Actinomycetota</taxon>
        <taxon>Actinomycetes</taxon>
        <taxon>Kitasatosporales</taxon>
        <taxon>Streptomycetaceae</taxon>
        <taxon>Streptomyces</taxon>
    </lineage>
</organism>
<gene>
    <name evidence="6" type="ORF">DVH02_29995</name>
</gene>
<comment type="similarity">
    <text evidence="2">Belongs to the bacterial solute-binding protein 2 family.</text>
</comment>
<proteinExistence type="inferred from homology"/>
<accession>A0A370B1M3</accession>
<dbReference type="InterPro" id="IPR025997">
    <property type="entry name" value="SBP_2_dom"/>
</dbReference>
<dbReference type="EMBL" id="QQNA01000308">
    <property type="protein sequence ID" value="RDG34562.1"/>
    <property type="molecule type" value="Genomic_DNA"/>
</dbReference>
<dbReference type="InterPro" id="IPR028082">
    <property type="entry name" value="Peripla_BP_I"/>
</dbReference>
<sequence length="357" mass="37543">MERPLKKSGARSLLAVAACAFAVTLTAGACSVPSDQAAATSDGASSTGAKGPAEVSDLKIAYFSAGTSNAYLQAAIAAAKKEAGTLGVKLDVFDGQFDAQKQFDQIQTALTSGRYNAFAVEPNDGNLVCKLLTKNAADKGILVSVFNLPICGRATELGDKTWEPGTVTYVGGQTLDVYRDWVDQVIKDNPGGAKVALISGPDLNANTICFQEAAKEFAKHKGFEVVARQSTDYTTPKGLAAAQTILRANPDLNVIMSNFSGMSRGVVQAVSGAKRAGKVKIYDFGGDAWALDSVKRGALEQSVMMLPAQETVEAIRALADHVKGEDVPHFINLTESSALPGTPFATRETVGDFHPEY</sequence>
<dbReference type="GO" id="GO:0030246">
    <property type="term" value="F:carbohydrate binding"/>
    <property type="evidence" value="ECO:0007669"/>
    <property type="project" value="UniProtKB-ARBA"/>
</dbReference>
<dbReference type="GO" id="GO:0030313">
    <property type="term" value="C:cell envelope"/>
    <property type="evidence" value="ECO:0007669"/>
    <property type="project" value="UniProtKB-SubCell"/>
</dbReference>
<evidence type="ECO:0000313" key="7">
    <source>
        <dbReference type="Proteomes" id="UP000253741"/>
    </source>
</evidence>
<protein>
    <submittedName>
        <fullName evidence="6">Sugar ABC transporter substrate-binding protein</fullName>
    </submittedName>
</protein>
<evidence type="ECO:0000259" key="5">
    <source>
        <dbReference type="Pfam" id="PF13407"/>
    </source>
</evidence>
<evidence type="ECO:0000256" key="3">
    <source>
        <dbReference type="ARBA" id="ARBA00022729"/>
    </source>
</evidence>
<dbReference type="AlphaFoldDB" id="A0A370B1M3"/>
<dbReference type="Gene3D" id="3.40.50.2300">
    <property type="match status" value="2"/>
</dbReference>
<dbReference type="PANTHER" id="PTHR46847">
    <property type="entry name" value="D-ALLOSE-BINDING PERIPLASMIC PROTEIN-RELATED"/>
    <property type="match status" value="1"/>
</dbReference>
<feature type="chain" id="PRO_5039135339" evidence="4">
    <location>
        <begin position="30"/>
        <end position="357"/>
    </location>
</feature>
<dbReference type="OrthoDB" id="5093953at2"/>
<feature type="signal peptide" evidence="4">
    <location>
        <begin position="1"/>
        <end position="29"/>
    </location>
</feature>
<dbReference type="Pfam" id="PF13407">
    <property type="entry name" value="Peripla_BP_4"/>
    <property type="match status" value="1"/>
</dbReference>
<dbReference type="PROSITE" id="PS51257">
    <property type="entry name" value="PROKAR_LIPOPROTEIN"/>
    <property type="match status" value="1"/>
</dbReference>
<evidence type="ECO:0000256" key="4">
    <source>
        <dbReference type="SAM" id="SignalP"/>
    </source>
</evidence>
<feature type="domain" description="Periplasmic binding protein" evidence="5">
    <location>
        <begin position="60"/>
        <end position="325"/>
    </location>
</feature>
<keyword evidence="3 4" id="KW-0732">Signal</keyword>
<dbReference type="Proteomes" id="UP000253741">
    <property type="component" value="Unassembled WGS sequence"/>
</dbReference>
<dbReference type="CDD" id="cd01536">
    <property type="entry name" value="PBP1_ABC_sugar_binding-like"/>
    <property type="match status" value="1"/>
</dbReference>
<dbReference type="PANTHER" id="PTHR46847:SF1">
    <property type="entry name" value="D-ALLOSE-BINDING PERIPLASMIC PROTEIN-RELATED"/>
    <property type="match status" value="1"/>
</dbReference>
<reference evidence="6 7" key="1">
    <citation type="submission" date="2018-07" db="EMBL/GenBank/DDBJ databases">
        <title>Streptomyces species from bats.</title>
        <authorList>
            <person name="Dunlap C."/>
        </authorList>
    </citation>
    <scope>NUCLEOTIDE SEQUENCE [LARGE SCALE GENOMIC DNA]</scope>
    <source>
        <strain evidence="6 7">AC230</strain>
    </source>
</reference>
<comment type="caution">
    <text evidence="6">The sequence shown here is derived from an EMBL/GenBank/DDBJ whole genome shotgun (WGS) entry which is preliminary data.</text>
</comment>
<name>A0A370B1M3_9ACTN</name>
<evidence type="ECO:0000313" key="6">
    <source>
        <dbReference type="EMBL" id="RDG34562.1"/>
    </source>
</evidence>
<comment type="subcellular location">
    <subcellularLocation>
        <location evidence="1">Cell envelope</location>
    </subcellularLocation>
</comment>
<keyword evidence="7" id="KW-1185">Reference proteome</keyword>
<dbReference type="RefSeq" id="WP_114626996.1">
    <property type="nucleotide sequence ID" value="NZ_QQNA01000308.1"/>
</dbReference>